<sequence length="229" mass="25136">MATILHIESATTNCSVSVAKNGKLLVLKEDNGINYSHAEQLHIFIREALQEASLSFSELDAIAVSKGPGSYTGLRIGVSAAKGLCFALDLPLISVPTLQSMALQSPSDTIDFIIPLLDARRMEVYSAVYDAQGVELRETKAEIIEKGIFGAWTSKGKTMLLGNGAVKCKEVLSHPNLSFAPYIFPSAREMASLAFAKFQQNDFEDVAYFEPYYLKDFMVTTKRNPPKDD</sequence>
<name>A0A2A4G5J8_9FLAO</name>
<dbReference type="GO" id="GO:0002949">
    <property type="term" value="P:tRNA threonylcarbamoyladenosine modification"/>
    <property type="evidence" value="ECO:0007669"/>
    <property type="project" value="InterPro"/>
</dbReference>
<dbReference type="CDD" id="cd24032">
    <property type="entry name" value="ASKHA_NBD_TsaB"/>
    <property type="match status" value="1"/>
</dbReference>
<organism evidence="2 3">
    <name type="scientific">Sediminicola luteus</name>
    <dbReference type="NCBI Taxonomy" id="319238"/>
    <lineage>
        <taxon>Bacteria</taxon>
        <taxon>Pseudomonadati</taxon>
        <taxon>Bacteroidota</taxon>
        <taxon>Flavobacteriia</taxon>
        <taxon>Flavobacteriales</taxon>
        <taxon>Flavobacteriaceae</taxon>
        <taxon>Sediminicola</taxon>
    </lineage>
</organism>
<dbReference type="AlphaFoldDB" id="A0A2A4G5J8"/>
<dbReference type="EMBL" id="NBWU01000005">
    <property type="protein sequence ID" value="PCE63256.1"/>
    <property type="molecule type" value="Genomic_DNA"/>
</dbReference>
<dbReference type="Proteomes" id="UP000219559">
    <property type="component" value="Unassembled WGS sequence"/>
</dbReference>
<dbReference type="GO" id="GO:0005829">
    <property type="term" value="C:cytosol"/>
    <property type="evidence" value="ECO:0007669"/>
    <property type="project" value="TreeGrafter"/>
</dbReference>
<evidence type="ECO:0000313" key="3">
    <source>
        <dbReference type="Proteomes" id="UP000219559"/>
    </source>
</evidence>
<reference evidence="2 3" key="1">
    <citation type="submission" date="2017-04" db="EMBL/GenBank/DDBJ databases">
        <title>A new member of the family Flavobacteriaceae isolated from ascidians.</title>
        <authorList>
            <person name="Chen L."/>
        </authorList>
    </citation>
    <scope>NUCLEOTIDE SEQUENCE [LARGE SCALE GENOMIC DNA]</scope>
    <source>
        <strain evidence="2 3">HQA918</strain>
    </source>
</reference>
<dbReference type="PANTHER" id="PTHR11735">
    <property type="entry name" value="TRNA N6-ADENOSINE THREONYLCARBAMOYLTRANSFERASE"/>
    <property type="match status" value="1"/>
</dbReference>
<keyword evidence="3" id="KW-1185">Reference proteome</keyword>
<protein>
    <submittedName>
        <fullName evidence="2">tRNA (Adenosine(37)-N6)-threonylcarbamoyltransferase complex dimerization subunit type 1 TsaB</fullName>
    </submittedName>
</protein>
<dbReference type="OrthoDB" id="9784166at2"/>
<feature type="domain" description="Gcp-like" evidence="1">
    <location>
        <begin position="36"/>
        <end position="146"/>
    </location>
</feature>
<comment type="caution">
    <text evidence="2">The sequence shown here is derived from an EMBL/GenBank/DDBJ whole genome shotgun (WGS) entry which is preliminary data.</text>
</comment>
<dbReference type="RefSeq" id="WP_097443211.1">
    <property type="nucleotide sequence ID" value="NZ_NBWU01000005.1"/>
</dbReference>
<dbReference type="InterPro" id="IPR000905">
    <property type="entry name" value="Gcp-like_dom"/>
</dbReference>
<proteinExistence type="predicted"/>
<evidence type="ECO:0000259" key="1">
    <source>
        <dbReference type="Pfam" id="PF00814"/>
    </source>
</evidence>
<dbReference type="InterPro" id="IPR022496">
    <property type="entry name" value="T6A_TsaB"/>
</dbReference>
<dbReference type="InterPro" id="IPR043129">
    <property type="entry name" value="ATPase_NBD"/>
</dbReference>
<gene>
    <name evidence="2" type="ORF">B7P33_13600</name>
</gene>
<dbReference type="Pfam" id="PF00814">
    <property type="entry name" value="TsaD"/>
    <property type="match status" value="1"/>
</dbReference>
<evidence type="ECO:0000313" key="2">
    <source>
        <dbReference type="EMBL" id="PCE63256.1"/>
    </source>
</evidence>
<dbReference type="Gene3D" id="3.30.420.40">
    <property type="match status" value="2"/>
</dbReference>
<dbReference type="NCBIfam" id="TIGR03725">
    <property type="entry name" value="T6A_YeaZ"/>
    <property type="match status" value="1"/>
</dbReference>
<dbReference type="PANTHER" id="PTHR11735:SF11">
    <property type="entry name" value="TRNA THREONYLCARBAMOYLADENOSINE BIOSYNTHESIS PROTEIN TSAB"/>
    <property type="match status" value="1"/>
</dbReference>
<dbReference type="SUPFAM" id="SSF53067">
    <property type="entry name" value="Actin-like ATPase domain"/>
    <property type="match status" value="2"/>
</dbReference>
<dbReference type="GO" id="GO:0016740">
    <property type="term" value="F:transferase activity"/>
    <property type="evidence" value="ECO:0007669"/>
    <property type="project" value="UniProtKB-KW"/>
</dbReference>
<keyword evidence="2" id="KW-0808">Transferase</keyword>
<accession>A0A2A4G5J8</accession>